<accession>A0AAV7JYZ6</accession>
<protein>
    <submittedName>
        <fullName evidence="1">Uncharacterized protein</fullName>
    </submittedName>
</protein>
<name>A0AAV7JYZ6_9METZ</name>
<dbReference type="Proteomes" id="UP001165289">
    <property type="component" value="Unassembled WGS sequence"/>
</dbReference>
<dbReference type="EMBL" id="JAKMXF010000244">
    <property type="protein sequence ID" value="KAI6653926.1"/>
    <property type="molecule type" value="Genomic_DNA"/>
</dbReference>
<gene>
    <name evidence="1" type="ORF">LOD99_3102</name>
</gene>
<organism evidence="1 2">
    <name type="scientific">Oopsacas minuta</name>
    <dbReference type="NCBI Taxonomy" id="111878"/>
    <lineage>
        <taxon>Eukaryota</taxon>
        <taxon>Metazoa</taxon>
        <taxon>Porifera</taxon>
        <taxon>Hexactinellida</taxon>
        <taxon>Hexasterophora</taxon>
        <taxon>Lyssacinosida</taxon>
        <taxon>Leucopsacidae</taxon>
        <taxon>Oopsacas</taxon>
    </lineage>
</organism>
<reference evidence="1 2" key="1">
    <citation type="journal article" date="2023" name="BMC Biol.">
        <title>The compact genome of the sponge Oopsacas minuta (Hexactinellida) is lacking key metazoan core genes.</title>
        <authorList>
            <person name="Santini S."/>
            <person name="Schenkelaars Q."/>
            <person name="Jourda C."/>
            <person name="Duchesne M."/>
            <person name="Belahbib H."/>
            <person name="Rocher C."/>
            <person name="Selva M."/>
            <person name="Riesgo A."/>
            <person name="Vervoort M."/>
            <person name="Leys S.P."/>
            <person name="Kodjabachian L."/>
            <person name="Le Bivic A."/>
            <person name="Borchiellini C."/>
            <person name="Claverie J.M."/>
            <person name="Renard E."/>
        </authorList>
    </citation>
    <scope>NUCLEOTIDE SEQUENCE [LARGE SCALE GENOMIC DNA]</scope>
    <source>
        <strain evidence="1">SPO-2</strain>
    </source>
</reference>
<keyword evidence="2" id="KW-1185">Reference proteome</keyword>
<dbReference type="AlphaFoldDB" id="A0AAV7JYZ6"/>
<evidence type="ECO:0000313" key="1">
    <source>
        <dbReference type="EMBL" id="KAI6653926.1"/>
    </source>
</evidence>
<proteinExistence type="predicted"/>
<sequence>MEEYYGSEEGSIGEMSEKTDPAGLEDIYKAKQFDAVWKNINIFYEVLLDVIDNDSNTNSTTEATGYLLQIDRRFIRYLLITDHILKKAKFASDILQKLTNDLSQGIDLFGTLKDEIGACSSRDLCQKFEDEAEEVGNRLNLSDST</sequence>
<comment type="caution">
    <text evidence="1">The sequence shown here is derived from an EMBL/GenBank/DDBJ whole genome shotgun (WGS) entry which is preliminary data.</text>
</comment>
<evidence type="ECO:0000313" key="2">
    <source>
        <dbReference type="Proteomes" id="UP001165289"/>
    </source>
</evidence>